<reference evidence="2" key="1">
    <citation type="submission" date="2017-06" db="EMBL/GenBank/DDBJ databases">
        <title>Capnocytophaga spp. assemblies.</title>
        <authorList>
            <person name="Gulvik C.A."/>
        </authorList>
    </citation>
    <scope>NUCLEOTIDE SEQUENCE [LARGE SCALE GENOMIC DNA]</scope>
    <source>
        <strain evidence="2">H1496</strain>
    </source>
</reference>
<name>A0A250FRR1_9FLAO</name>
<evidence type="ECO:0000313" key="2">
    <source>
        <dbReference type="Proteomes" id="UP000217250"/>
    </source>
</evidence>
<accession>A0A250FRR1</accession>
<evidence type="ECO:0000313" key="1">
    <source>
        <dbReference type="EMBL" id="ATA87872.1"/>
    </source>
</evidence>
<dbReference type="KEGG" id="cgh:CGC50_12485"/>
<protein>
    <submittedName>
        <fullName evidence="1">Uncharacterized protein</fullName>
    </submittedName>
</protein>
<proteinExistence type="predicted"/>
<dbReference type="AlphaFoldDB" id="A0A250FRR1"/>
<dbReference type="RefSeq" id="WP_095911068.1">
    <property type="nucleotide sequence ID" value="NZ_CP022386.1"/>
</dbReference>
<dbReference type="EMBL" id="CP022386">
    <property type="protein sequence ID" value="ATA87872.1"/>
    <property type="molecule type" value="Genomic_DNA"/>
</dbReference>
<organism evidence="1 2">
    <name type="scientific">Capnocytophaga gingivalis</name>
    <dbReference type="NCBI Taxonomy" id="1017"/>
    <lineage>
        <taxon>Bacteria</taxon>
        <taxon>Pseudomonadati</taxon>
        <taxon>Bacteroidota</taxon>
        <taxon>Flavobacteriia</taxon>
        <taxon>Flavobacteriales</taxon>
        <taxon>Flavobacteriaceae</taxon>
        <taxon>Capnocytophaga</taxon>
    </lineage>
</organism>
<dbReference type="GeneID" id="84809353"/>
<dbReference type="Proteomes" id="UP000217250">
    <property type="component" value="Chromosome"/>
</dbReference>
<gene>
    <name evidence="1" type="ORF">CGC50_12485</name>
</gene>
<sequence length="96" mass="11595">MKAKDLEQGKYYSTLELRTNGDVLRQRWWYIILREGNNIRAMVVEKLMDNPMSFYSDLEVWYSDAFFKDISFTECEKKHFTWAIEDIITELQAIEK</sequence>